<name>A0ABS2GM56_9FIRM</name>
<evidence type="ECO:0000313" key="3">
    <source>
        <dbReference type="Proteomes" id="UP000724149"/>
    </source>
</evidence>
<keyword evidence="1" id="KW-1133">Transmembrane helix</keyword>
<accession>A0ABS2GM56</accession>
<evidence type="ECO:0000256" key="1">
    <source>
        <dbReference type="SAM" id="Phobius"/>
    </source>
</evidence>
<gene>
    <name evidence="2" type="ORF">H9X81_07670</name>
</gene>
<dbReference type="RefSeq" id="WP_177502939.1">
    <property type="nucleotide sequence ID" value="NZ_JACSNR010000007.1"/>
</dbReference>
<feature type="transmembrane region" description="Helical" evidence="1">
    <location>
        <begin position="27"/>
        <end position="44"/>
    </location>
</feature>
<sequence length="129" mass="13776">MWIIAAAAAGLVGTVLALILGQYRPEFRMLVTAAVTLLLMAMVLEQLSPVLEQLRSTMELTGLTGDYAAVLFKAVGICLLTQLAGDVCRDSGESSIASKIELAGRAAILLTAMPLIQEVLAWAWELMNL</sequence>
<evidence type="ECO:0000313" key="2">
    <source>
        <dbReference type="EMBL" id="MBM6923565.1"/>
    </source>
</evidence>
<protein>
    <submittedName>
        <fullName evidence="2">Stage III sporulation AC/AD family protein</fullName>
    </submittedName>
</protein>
<dbReference type="Pfam" id="PF06686">
    <property type="entry name" value="SpoIIIAC"/>
    <property type="match status" value="2"/>
</dbReference>
<keyword evidence="1" id="KW-0472">Membrane</keyword>
<reference evidence="2 3" key="1">
    <citation type="journal article" date="2021" name="Sci. Rep.">
        <title>The distribution of antibiotic resistance genes in chicken gut microbiota commensals.</title>
        <authorList>
            <person name="Juricova H."/>
            <person name="Matiasovicova J."/>
            <person name="Kubasova T."/>
            <person name="Cejkova D."/>
            <person name="Rychlik I."/>
        </authorList>
    </citation>
    <scope>NUCLEOTIDE SEQUENCE [LARGE SCALE GENOMIC DNA]</scope>
    <source>
        <strain evidence="2 3">An564</strain>
    </source>
</reference>
<comment type="caution">
    <text evidence="2">The sequence shown here is derived from an EMBL/GenBank/DDBJ whole genome shotgun (WGS) entry which is preliminary data.</text>
</comment>
<keyword evidence="3" id="KW-1185">Reference proteome</keyword>
<proteinExistence type="predicted"/>
<dbReference type="InterPro" id="IPR025664">
    <property type="entry name" value="Spore_III_AC/AD"/>
</dbReference>
<dbReference type="Proteomes" id="UP000724149">
    <property type="component" value="Unassembled WGS sequence"/>
</dbReference>
<keyword evidence="1" id="KW-0812">Transmembrane</keyword>
<organism evidence="2 3">
    <name type="scientific">Hydrogenoanaerobacterium saccharovorans</name>
    <dbReference type="NCBI Taxonomy" id="474960"/>
    <lineage>
        <taxon>Bacteria</taxon>
        <taxon>Bacillati</taxon>
        <taxon>Bacillota</taxon>
        <taxon>Clostridia</taxon>
        <taxon>Eubacteriales</taxon>
        <taxon>Oscillospiraceae</taxon>
        <taxon>Hydrogenoanaerobacterium</taxon>
    </lineage>
</organism>
<dbReference type="EMBL" id="JACSNR010000007">
    <property type="protein sequence ID" value="MBM6923565.1"/>
    <property type="molecule type" value="Genomic_DNA"/>
</dbReference>